<protein>
    <submittedName>
        <fullName evidence="1">Uncharacterized protein</fullName>
    </submittedName>
</protein>
<gene>
    <name evidence="1" type="ORF">FHS25_007109</name>
</gene>
<proteinExistence type="predicted"/>
<evidence type="ECO:0000313" key="2">
    <source>
        <dbReference type="Proteomes" id="UP000542811"/>
    </source>
</evidence>
<evidence type="ECO:0000313" key="1">
    <source>
        <dbReference type="EMBL" id="MBB3166591.1"/>
    </source>
</evidence>
<reference evidence="1 2" key="1">
    <citation type="submission" date="2020-08" db="EMBL/GenBank/DDBJ databases">
        <title>Genomic Encyclopedia of Type Strains, Phase III (KMG-III): the genomes of soil and plant-associated and newly described type strains.</title>
        <authorList>
            <person name="Whitman W."/>
        </authorList>
    </citation>
    <scope>NUCLEOTIDE SEQUENCE [LARGE SCALE GENOMIC DNA]</scope>
    <source>
        <strain evidence="1 2">CECT 8280</strain>
    </source>
</reference>
<keyword evidence="2" id="KW-1185">Reference proteome</keyword>
<comment type="caution">
    <text evidence="1">The sequence shown here is derived from an EMBL/GenBank/DDBJ whole genome shotgun (WGS) entry which is preliminary data.</text>
</comment>
<dbReference type="Proteomes" id="UP000542811">
    <property type="component" value="Unassembled WGS sequence"/>
</dbReference>
<accession>A0ABR6GL61</accession>
<dbReference type="EMBL" id="JACHXX010000019">
    <property type="protein sequence ID" value="MBB3166591.1"/>
    <property type="molecule type" value="Genomic_DNA"/>
</dbReference>
<sequence length="149" mass="16243">MFISAARHALRSWPADMKTTGGYDDRRPLTKATTSSLVYAEDKSAEHLISGCFADRKPQLQAWSGGFSPFRKYLPKMAYFQRTGRAEYGCGRCASGDQARALQGSSALSIFASAVTIWASATAQEEQIAMLITSRNSAEILVSTTPSMF</sequence>
<name>A0ABR6GL61_9HYPH</name>
<organism evidence="1 2">
    <name type="scientific">Rhizobium laguerreae</name>
    <dbReference type="NCBI Taxonomy" id="1076926"/>
    <lineage>
        <taxon>Bacteria</taxon>
        <taxon>Pseudomonadati</taxon>
        <taxon>Pseudomonadota</taxon>
        <taxon>Alphaproteobacteria</taxon>
        <taxon>Hyphomicrobiales</taxon>
        <taxon>Rhizobiaceae</taxon>
        <taxon>Rhizobium/Agrobacterium group</taxon>
        <taxon>Rhizobium</taxon>
    </lineage>
</organism>